<gene>
    <name evidence="15" type="ORF">P154DRAFT_462201</name>
</gene>
<evidence type="ECO:0000256" key="11">
    <source>
        <dbReference type="ARBA" id="ARBA00023136"/>
    </source>
</evidence>
<dbReference type="GO" id="GO:0015031">
    <property type="term" value="P:protein transport"/>
    <property type="evidence" value="ECO:0007669"/>
    <property type="project" value="UniProtKB-KW"/>
</dbReference>
<dbReference type="PANTHER" id="PTHR13269">
    <property type="entry name" value="NUCLEOPORIN NDC1"/>
    <property type="match status" value="1"/>
</dbReference>
<keyword evidence="11 14" id="KW-0472">Membrane</keyword>
<dbReference type="Pfam" id="PF09531">
    <property type="entry name" value="Ndc1_Nup"/>
    <property type="match status" value="1"/>
</dbReference>
<feature type="non-terminal residue" evidence="15">
    <location>
        <position position="625"/>
    </location>
</feature>
<dbReference type="GO" id="GO:0006999">
    <property type="term" value="P:nuclear pore organization"/>
    <property type="evidence" value="ECO:0007669"/>
    <property type="project" value="TreeGrafter"/>
</dbReference>
<evidence type="ECO:0000256" key="2">
    <source>
        <dbReference type="ARBA" id="ARBA00004567"/>
    </source>
</evidence>
<keyword evidence="4" id="KW-0813">Transport</keyword>
<evidence type="ECO:0000256" key="1">
    <source>
        <dbReference type="ARBA" id="ARBA00004232"/>
    </source>
</evidence>
<evidence type="ECO:0000256" key="3">
    <source>
        <dbReference type="ARBA" id="ARBA00005760"/>
    </source>
</evidence>
<sequence>MAPAQLARPYRDFWTPVLHNGFLKASGYAFGASLTLAFWQGEWTLGVFNIGSLVIRTLLLYLSSLIIYILRVANWHVGKRNTMTPFETFWKYALTKETAATFAAYLLSAWMFGEFYMWAQPTSSRLGYTDPGRLHERIKLNERPIYLRFLFASLACVQAVVHLWHDYDRIEVEAEKPKPGRRSPVEGSAEQQPSVPSSWSKISPQLLPLAAHAGFRMGAALLLGSLSYFFGLRNTIWEWSFSFAKNMHLISLSRLSRPTGLPPVVSLLQMFIAEGFALAMLWGIVNKTFTVYISKPPLKKDKPITSDSPDPNGSLLTGLKSKKQAVKNVALWELALITSTYADRRKTIFGELDRKKGPTHKQIVSICLAELSAIVQRINALDPTYIPKDATGKKQAPLPISLVPQIAQPLKEAPITAPFEAPRTRLETIEFATSRLARTHSSPKNSEESKARDLLRKGRHELSRNATTVEKNWSYYKSRIVSTPLGYPWRVCQRRTATLVVTGAPYSRAAAIGNSITILTNLTILSLQEDAFGQFQDEVPAIIRAFVEAINAVETFMTQLGGEVHWSDVCCLEVRKGERRKVEAVEEVLGRLRVGLGGMVGAFNEYLEGMGLGRREILEAKRLVG</sequence>
<keyword evidence="16" id="KW-1185">Reference proteome</keyword>
<evidence type="ECO:0000256" key="12">
    <source>
        <dbReference type="ARBA" id="ARBA00023242"/>
    </source>
</evidence>
<evidence type="ECO:0000256" key="13">
    <source>
        <dbReference type="SAM" id="MobiDB-lite"/>
    </source>
</evidence>
<dbReference type="GO" id="GO:0051028">
    <property type="term" value="P:mRNA transport"/>
    <property type="evidence" value="ECO:0007669"/>
    <property type="project" value="UniProtKB-KW"/>
</dbReference>
<evidence type="ECO:0008006" key="17">
    <source>
        <dbReference type="Google" id="ProtNLM"/>
    </source>
</evidence>
<feature type="transmembrane region" description="Helical" evidence="14">
    <location>
        <begin position="145"/>
        <end position="164"/>
    </location>
</feature>
<evidence type="ECO:0000256" key="14">
    <source>
        <dbReference type="SAM" id="Phobius"/>
    </source>
</evidence>
<name>A0A6A5WP89_9PLEO</name>
<evidence type="ECO:0000256" key="6">
    <source>
        <dbReference type="ARBA" id="ARBA00022816"/>
    </source>
</evidence>
<dbReference type="GO" id="GO:0070631">
    <property type="term" value="P:spindle pole body localization"/>
    <property type="evidence" value="ECO:0007669"/>
    <property type="project" value="TreeGrafter"/>
</dbReference>
<keyword evidence="6" id="KW-0509">mRNA transport</keyword>
<evidence type="ECO:0000313" key="16">
    <source>
        <dbReference type="Proteomes" id="UP000799779"/>
    </source>
</evidence>
<keyword evidence="8 14" id="KW-1133">Transmembrane helix</keyword>
<comment type="similarity">
    <text evidence="3">Belongs to the NDC1 family.</text>
</comment>
<keyword evidence="10" id="KW-0906">Nuclear pore complex</keyword>
<feature type="transmembrane region" description="Helical" evidence="14">
    <location>
        <begin position="45"/>
        <end position="70"/>
    </location>
</feature>
<feature type="transmembrane region" description="Helical" evidence="14">
    <location>
        <begin position="209"/>
        <end position="230"/>
    </location>
</feature>
<comment type="subcellular location">
    <subcellularLocation>
        <location evidence="1">Nucleus membrane</location>
        <topology evidence="1">Multi-pass membrane protein</topology>
    </subcellularLocation>
    <subcellularLocation>
        <location evidence="2">Nucleus</location>
        <location evidence="2">Nuclear pore complex</location>
    </subcellularLocation>
</comment>
<dbReference type="AlphaFoldDB" id="A0A6A5WP89"/>
<dbReference type="GO" id="GO:0070762">
    <property type="term" value="C:nuclear pore transmembrane ring"/>
    <property type="evidence" value="ECO:0007669"/>
    <property type="project" value="TreeGrafter"/>
</dbReference>
<feature type="region of interest" description="Disordered" evidence="13">
    <location>
        <begin position="437"/>
        <end position="461"/>
    </location>
</feature>
<feature type="compositionally biased region" description="Polar residues" evidence="13">
    <location>
        <begin position="189"/>
        <end position="200"/>
    </location>
</feature>
<dbReference type="GO" id="GO:0106166">
    <property type="term" value="F:spindle pole body-nuclear membrane anchor activity"/>
    <property type="evidence" value="ECO:0007669"/>
    <property type="project" value="TreeGrafter"/>
</dbReference>
<dbReference type="EMBL" id="ML977576">
    <property type="protein sequence ID" value="KAF2002704.1"/>
    <property type="molecule type" value="Genomic_DNA"/>
</dbReference>
<feature type="transmembrane region" description="Helical" evidence="14">
    <location>
        <begin position="21"/>
        <end position="39"/>
    </location>
</feature>
<evidence type="ECO:0000256" key="10">
    <source>
        <dbReference type="ARBA" id="ARBA00023132"/>
    </source>
</evidence>
<evidence type="ECO:0000256" key="8">
    <source>
        <dbReference type="ARBA" id="ARBA00022989"/>
    </source>
</evidence>
<evidence type="ECO:0000313" key="15">
    <source>
        <dbReference type="EMBL" id="KAF2002704.1"/>
    </source>
</evidence>
<organism evidence="15 16">
    <name type="scientific">Amniculicola lignicola CBS 123094</name>
    <dbReference type="NCBI Taxonomy" id="1392246"/>
    <lineage>
        <taxon>Eukaryota</taxon>
        <taxon>Fungi</taxon>
        <taxon>Dikarya</taxon>
        <taxon>Ascomycota</taxon>
        <taxon>Pezizomycotina</taxon>
        <taxon>Dothideomycetes</taxon>
        <taxon>Pleosporomycetidae</taxon>
        <taxon>Pleosporales</taxon>
        <taxon>Amniculicolaceae</taxon>
        <taxon>Amniculicola</taxon>
    </lineage>
</organism>
<keyword evidence="9" id="KW-0811">Translocation</keyword>
<proteinExistence type="inferred from homology"/>
<feature type="region of interest" description="Disordered" evidence="13">
    <location>
        <begin position="175"/>
        <end position="200"/>
    </location>
</feature>
<dbReference type="GO" id="GO:0005816">
    <property type="term" value="C:spindle pole body"/>
    <property type="evidence" value="ECO:0007669"/>
    <property type="project" value="TreeGrafter"/>
</dbReference>
<feature type="compositionally biased region" description="Basic and acidic residues" evidence="13">
    <location>
        <begin position="445"/>
        <end position="461"/>
    </location>
</feature>
<evidence type="ECO:0000256" key="5">
    <source>
        <dbReference type="ARBA" id="ARBA00022692"/>
    </source>
</evidence>
<dbReference type="Proteomes" id="UP000799779">
    <property type="component" value="Unassembled WGS sequence"/>
</dbReference>
<evidence type="ECO:0000256" key="9">
    <source>
        <dbReference type="ARBA" id="ARBA00023010"/>
    </source>
</evidence>
<feature type="transmembrane region" description="Helical" evidence="14">
    <location>
        <begin position="264"/>
        <end position="285"/>
    </location>
</feature>
<protein>
    <recommendedName>
        <fullName evidence="17">Nuclear envelope protein</fullName>
    </recommendedName>
</protein>
<reference evidence="15" key="1">
    <citation type="journal article" date="2020" name="Stud. Mycol.">
        <title>101 Dothideomycetes genomes: a test case for predicting lifestyles and emergence of pathogens.</title>
        <authorList>
            <person name="Haridas S."/>
            <person name="Albert R."/>
            <person name="Binder M."/>
            <person name="Bloem J."/>
            <person name="Labutti K."/>
            <person name="Salamov A."/>
            <person name="Andreopoulos B."/>
            <person name="Baker S."/>
            <person name="Barry K."/>
            <person name="Bills G."/>
            <person name="Bluhm B."/>
            <person name="Cannon C."/>
            <person name="Castanera R."/>
            <person name="Culley D."/>
            <person name="Daum C."/>
            <person name="Ezra D."/>
            <person name="Gonzalez J."/>
            <person name="Henrissat B."/>
            <person name="Kuo A."/>
            <person name="Liang C."/>
            <person name="Lipzen A."/>
            <person name="Lutzoni F."/>
            <person name="Magnuson J."/>
            <person name="Mondo S."/>
            <person name="Nolan M."/>
            <person name="Ohm R."/>
            <person name="Pangilinan J."/>
            <person name="Park H.-J."/>
            <person name="Ramirez L."/>
            <person name="Alfaro M."/>
            <person name="Sun H."/>
            <person name="Tritt A."/>
            <person name="Yoshinaga Y."/>
            <person name="Zwiers L.-H."/>
            <person name="Turgeon B."/>
            <person name="Goodwin S."/>
            <person name="Spatafora J."/>
            <person name="Crous P."/>
            <person name="Grigoriev I."/>
        </authorList>
    </citation>
    <scope>NUCLEOTIDE SEQUENCE</scope>
    <source>
        <strain evidence="15">CBS 123094</strain>
    </source>
</reference>
<dbReference type="GO" id="GO:0031965">
    <property type="term" value="C:nuclear membrane"/>
    <property type="evidence" value="ECO:0007669"/>
    <property type="project" value="UniProtKB-SubCell"/>
</dbReference>
<dbReference type="OrthoDB" id="67850at2759"/>
<keyword evidence="7" id="KW-0653">Protein transport</keyword>
<keyword evidence="5 14" id="KW-0812">Transmembrane</keyword>
<dbReference type="PANTHER" id="PTHR13269:SF6">
    <property type="entry name" value="NUCLEOPORIN NDC1"/>
    <property type="match status" value="1"/>
</dbReference>
<dbReference type="InterPro" id="IPR019049">
    <property type="entry name" value="Nucleoporin_prot_Ndc1/Nup"/>
</dbReference>
<keyword evidence="12" id="KW-0539">Nucleus</keyword>
<evidence type="ECO:0000256" key="4">
    <source>
        <dbReference type="ARBA" id="ARBA00022448"/>
    </source>
</evidence>
<evidence type="ECO:0000256" key="7">
    <source>
        <dbReference type="ARBA" id="ARBA00022927"/>
    </source>
</evidence>
<accession>A0A6A5WP89</accession>